<organism evidence="2 3">
    <name type="scientific">Microbacterium aurum</name>
    <dbReference type="NCBI Taxonomy" id="36805"/>
    <lineage>
        <taxon>Bacteria</taxon>
        <taxon>Bacillati</taxon>
        <taxon>Actinomycetota</taxon>
        <taxon>Actinomycetes</taxon>
        <taxon>Micrococcales</taxon>
        <taxon>Microbacteriaceae</taxon>
        <taxon>Microbacterium</taxon>
    </lineage>
</organism>
<dbReference type="InterPro" id="IPR018721">
    <property type="entry name" value="DUF2252"/>
</dbReference>
<accession>A0A1P8U4T2</accession>
<dbReference type="RefSeq" id="WP_076688616.1">
    <property type="nucleotide sequence ID" value="NZ_CP018762.1"/>
</dbReference>
<keyword evidence="3" id="KW-1185">Reference proteome</keyword>
<evidence type="ECO:0000313" key="3">
    <source>
        <dbReference type="Proteomes" id="UP000187185"/>
    </source>
</evidence>
<name>A0A1P8U4T2_9MICO</name>
<feature type="region of interest" description="Disordered" evidence="1">
    <location>
        <begin position="93"/>
        <end position="135"/>
    </location>
</feature>
<dbReference type="STRING" id="36805.BOH66_01415"/>
<dbReference type="KEGG" id="maur:BOH66_01415"/>
<dbReference type="OrthoDB" id="1491115at2"/>
<reference evidence="2 3" key="1">
    <citation type="submission" date="2016-12" db="EMBL/GenBank/DDBJ databases">
        <title>Complete genome sequence of Microbacterium aurum KACC 15219.</title>
        <authorList>
            <person name="Jung Y."/>
            <person name="Shin J.-H."/>
            <person name="Lee Y.-J."/>
            <person name="Yi H."/>
            <person name="Bahn Y.-S."/>
            <person name="Kim J.F."/>
            <person name="Lee D.-W."/>
        </authorList>
    </citation>
    <scope>NUCLEOTIDE SEQUENCE [LARGE SCALE GENOMIC DNA]</scope>
    <source>
        <strain evidence="2 3">KACC 15219</strain>
    </source>
</reference>
<feature type="compositionally biased region" description="Low complexity" evidence="1">
    <location>
        <begin position="109"/>
        <end position="121"/>
    </location>
</feature>
<dbReference type="EMBL" id="CP018762">
    <property type="protein sequence ID" value="APZ33103.1"/>
    <property type="molecule type" value="Genomic_DNA"/>
</dbReference>
<evidence type="ECO:0000256" key="1">
    <source>
        <dbReference type="SAM" id="MobiDB-lite"/>
    </source>
</evidence>
<protein>
    <submittedName>
        <fullName evidence="2">Uncharacterized protein</fullName>
    </submittedName>
</protein>
<dbReference type="Proteomes" id="UP000187185">
    <property type="component" value="Chromosome"/>
</dbReference>
<proteinExistence type="predicted"/>
<evidence type="ECO:0000313" key="2">
    <source>
        <dbReference type="EMBL" id="APZ33103.1"/>
    </source>
</evidence>
<dbReference type="AlphaFoldDB" id="A0A1P8U4T2"/>
<gene>
    <name evidence="2" type="ORF">BOH66_01415</name>
</gene>
<sequence length="153" mass="16195">MRRVVGVGSVGTRCYVSVLQDAAGTPLLLQTKEAGRSVLEEHGGNELPPQLSEVIAEGGRGARVVALQRILQGASDPFLGYFVGNGRRLLRAPVPRCWSGPTPTPSSPAPATTRSSPPAADGRGRRARALPGIRASLLPTGRYVIRPATRRRP</sequence>
<dbReference type="Pfam" id="PF10009">
    <property type="entry name" value="DUF2252"/>
    <property type="match status" value="1"/>
</dbReference>